<protein>
    <submittedName>
        <fullName evidence="3">Uncharacterized protein</fullName>
    </submittedName>
</protein>
<organism evidence="3 4">
    <name type="scientific">Papaver somniferum</name>
    <name type="common">Opium poppy</name>
    <dbReference type="NCBI Taxonomy" id="3469"/>
    <lineage>
        <taxon>Eukaryota</taxon>
        <taxon>Viridiplantae</taxon>
        <taxon>Streptophyta</taxon>
        <taxon>Embryophyta</taxon>
        <taxon>Tracheophyta</taxon>
        <taxon>Spermatophyta</taxon>
        <taxon>Magnoliopsida</taxon>
        <taxon>Ranunculales</taxon>
        <taxon>Papaveraceae</taxon>
        <taxon>Papaveroideae</taxon>
        <taxon>Papaver</taxon>
    </lineage>
</organism>
<dbReference type="AlphaFoldDB" id="A0A4Y7JMV7"/>
<evidence type="ECO:0000256" key="1">
    <source>
        <dbReference type="ARBA" id="ARBA00022448"/>
    </source>
</evidence>
<keyword evidence="2" id="KW-0812">Transmembrane</keyword>
<dbReference type="PANTHER" id="PTHR13414">
    <property type="entry name" value="HUEL-CATION TRANSPORTER"/>
    <property type="match status" value="1"/>
</dbReference>
<dbReference type="Gramene" id="RZC62077">
    <property type="protein sequence ID" value="RZC62077"/>
    <property type="gene ID" value="C5167_023853"/>
</dbReference>
<accession>A0A4Y7JMV7</accession>
<keyword evidence="4" id="KW-1185">Reference proteome</keyword>
<keyword evidence="2" id="KW-0472">Membrane</keyword>
<dbReference type="EMBL" id="CM010719">
    <property type="protein sequence ID" value="RZC62077.1"/>
    <property type="molecule type" value="Genomic_DNA"/>
</dbReference>
<feature type="transmembrane region" description="Helical" evidence="2">
    <location>
        <begin position="69"/>
        <end position="92"/>
    </location>
</feature>
<dbReference type="GO" id="GO:0006882">
    <property type="term" value="P:intracellular zinc ion homeostasis"/>
    <property type="evidence" value="ECO:0007669"/>
    <property type="project" value="TreeGrafter"/>
</dbReference>
<gene>
    <name evidence="3" type="ORF">C5167_023853</name>
</gene>
<name>A0A4Y7JMV7_PAPSO</name>
<evidence type="ECO:0000313" key="4">
    <source>
        <dbReference type="Proteomes" id="UP000316621"/>
    </source>
</evidence>
<evidence type="ECO:0000313" key="3">
    <source>
        <dbReference type="EMBL" id="RZC62077.1"/>
    </source>
</evidence>
<sequence>MIFVSLVSIPRRERCKRLQRWNVKDYSGGLMLSRRWDFCWFCEIQCSTNNHMSADLKLPLMEKQENIKYADLVIAGSFIIEGAFIVVLVHAVRKDATAEGTKMRDYVWSGHDPTVVAVMTELT</sequence>
<dbReference type="GO" id="GO:0008324">
    <property type="term" value="F:monoatomic cation transmembrane transporter activity"/>
    <property type="evidence" value="ECO:0007669"/>
    <property type="project" value="InterPro"/>
</dbReference>
<dbReference type="STRING" id="3469.A0A4Y7JMV7"/>
<dbReference type="PANTHER" id="PTHR13414:SF9">
    <property type="entry name" value="PROTON-COUPLED ZINC ANTIPORTER SLC30A9, MITOCHONDRIAL"/>
    <property type="match status" value="1"/>
</dbReference>
<dbReference type="GO" id="GO:0005783">
    <property type="term" value="C:endoplasmic reticulum"/>
    <property type="evidence" value="ECO:0007669"/>
    <property type="project" value="TreeGrafter"/>
</dbReference>
<keyword evidence="1" id="KW-0813">Transport</keyword>
<dbReference type="Proteomes" id="UP000316621">
    <property type="component" value="Chromosome 5"/>
</dbReference>
<reference evidence="3 4" key="1">
    <citation type="journal article" date="2018" name="Science">
        <title>The opium poppy genome and morphinan production.</title>
        <authorList>
            <person name="Guo L."/>
            <person name="Winzer T."/>
            <person name="Yang X."/>
            <person name="Li Y."/>
            <person name="Ning Z."/>
            <person name="He Z."/>
            <person name="Teodor R."/>
            <person name="Lu Y."/>
            <person name="Bowser T.A."/>
            <person name="Graham I.A."/>
            <person name="Ye K."/>
        </authorList>
    </citation>
    <scope>NUCLEOTIDE SEQUENCE [LARGE SCALE GENOMIC DNA]</scope>
    <source>
        <strain evidence="4">cv. HN1</strain>
        <tissue evidence="3">Leaves</tissue>
    </source>
</reference>
<proteinExistence type="predicted"/>
<dbReference type="InterPro" id="IPR040177">
    <property type="entry name" value="SLC30A9"/>
</dbReference>
<evidence type="ECO:0000256" key="2">
    <source>
        <dbReference type="SAM" id="Phobius"/>
    </source>
</evidence>
<keyword evidence="2" id="KW-1133">Transmembrane helix</keyword>
<dbReference type="GO" id="GO:0006829">
    <property type="term" value="P:zinc ion transport"/>
    <property type="evidence" value="ECO:0007669"/>
    <property type="project" value="InterPro"/>
</dbReference>